<dbReference type="GO" id="GO:0005198">
    <property type="term" value="F:structural molecule activity"/>
    <property type="evidence" value="ECO:0007669"/>
    <property type="project" value="InterPro"/>
</dbReference>
<evidence type="ECO:0000313" key="2">
    <source>
        <dbReference type="EMBL" id="CAJ35450.1"/>
    </source>
</evidence>
<dbReference type="RefSeq" id="WP_012037043.1">
    <property type="nucleotide sequence ID" value="NC_009464.1"/>
</dbReference>
<name>Q0W843_METAR</name>
<organism evidence="2 3">
    <name type="scientific">Methanocella arvoryzae (strain DSM 22066 / NBRC 105507 / MRE50)</name>
    <dbReference type="NCBI Taxonomy" id="351160"/>
    <lineage>
        <taxon>Archaea</taxon>
        <taxon>Methanobacteriati</taxon>
        <taxon>Methanobacteriota</taxon>
        <taxon>Stenosarchaea group</taxon>
        <taxon>Methanomicrobia</taxon>
        <taxon>Methanocellales</taxon>
        <taxon>Methanocellaceae</taxon>
        <taxon>Methanocella</taxon>
    </lineage>
</organism>
<evidence type="ECO:0008006" key="4">
    <source>
        <dbReference type="Google" id="ProtNLM"/>
    </source>
</evidence>
<proteinExistence type="predicted"/>
<reference evidence="2 3" key="1">
    <citation type="journal article" date="2006" name="Science">
        <title>Genome of rice cluster I archaea -- the key methane producers in the rice rhizosphere.</title>
        <authorList>
            <person name="Erkel C."/>
            <person name="Kube M."/>
            <person name="Reinhardt R."/>
            <person name="Liesack W."/>
        </authorList>
    </citation>
    <scope>NUCLEOTIDE SEQUENCE [LARGE SCALE GENOMIC DNA]</scope>
    <source>
        <strain evidence="3">DSM 22066 / NBRC 105507 / MRE50</strain>
    </source>
</reference>
<protein>
    <recommendedName>
        <fullName evidence="4">Archaeal flagellar protein G</fullName>
    </recommendedName>
</protein>
<keyword evidence="1" id="KW-1133">Transmembrane helix</keyword>
<dbReference type="eggNOG" id="arCOG01822">
    <property type="taxonomic scope" value="Archaea"/>
</dbReference>
<keyword evidence="1" id="KW-0812">Transmembrane</keyword>
<evidence type="ECO:0000256" key="1">
    <source>
        <dbReference type="SAM" id="Phobius"/>
    </source>
</evidence>
<dbReference type="GO" id="GO:0097588">
    <property type="term" value="P:archaeal or bacterial-type flagellum-dependent cell motility"/>
    <property type="evidence" value="ECO:0007669"/>
    <property type="project" value="InterPro"/>
</dbReference>
<dbReference type="EMBL" id="AM114193">
    <property type="protein sequence ID" value="CAJ35450.1"/>
    <property type="molecule type" value="Genomic_DNA"/>
</dbReference>
<keyword evidence="3" id="KW-1185">Reference proteome</keyword>
<dbReference type="OrthoDB" id="135845at2157"/>
<sequence length="162" mass="17041">MAQDVITTAILIIAAIISVVVLVNAVYPALFTATGSISSVSGLASDRAKSDIRVVMANSPNSTALQVWVKNVGSVGVPESRITYTDVYFGDKGSMARASPDPSAGLWWAYSLDDTDGNGQWNTGETLELTVYDPGASKFSSGDHQIKLVLHNGASFEGTITI</sequence>
<dbReference type="GeneID" id="5144958"/>
<dbReference type="InterPro" id="IPR002774">
    <property type="entry name" value="Flagellin_arc-type"/>
</dbReference>
<dbReference type="KEGG" id="rci:LRC506"/>
<evidence type="ECO:0000313" key="3">
    <source>
        <dbReference type="Proteomes" id="UP000000663"/>
    </source>
</evidence>
<dbReference type="AlphaFoldDB" id="Q0W843"/>
<dbReference type="Pfam" id="PF01917">
    <property type="entry name" value="Flagellin_arch-type"/>
    <property type="match status" value="1"/>
</dbReference>
<keyword evidence="1" id="KW-0472">Membrane</keyword>
<dbReference type="Proteomes" id="UP000000663">
    <property type="component" value="Chromosome"/>
</dbReference>
<feature type="transmembrane region" description="Helical" evidence="1">
    <location>
        <begin position="6"/>
        <end position="27"/>
    </location>
</feature>
<gene>
    <name evidence="2" type="ORF">LRC506</name>
</gene>
<dbReference type="STRING" id="351160.LRC506"/>
<accession>Q0W843</accession>